<name>A0ABW9MTI2_9XANT</name>
<organism evidence="1 2">
    <name type="scientific">Xanthomonas codiaei</name>
    <dbReference type="NCBI Taxonomy" id="56463"/>
    <lineage>
        <taxon>Bacteria</taxon>
        <taxon>Pseudomonadati</taxon>
        <taxon>Pseudomonadota</taxon>
        <taxon>Gammaproteobacteria</taxon>
        <taxon>Lysobacterales</taxon>
        <taxon>Lysobacteraceae</taxon>
        <taxon>Xanthomonas</taxon>
    </lineage>
</organism>
<gene>
    <name evidence="1" type="ORF">ACI6Q5_21620</name>
</gene>
<sequence>MVRLTPTQRVVAIDSGFNNVASDNRDLRTIAENAYNIGEFASVDAIALLACSFRLALDALSLKEADVYLDALRWSVRRILTRWDAHHLVGQALATLIEVRLLRRPSGPVSPELLGFRTRRDRRHAELHAVPIYTSHHMLQRCEASYASPIVLRDGEMQRFFDDFQEDYQVLRNQILERLSEGDADQAWIETISEICQQRQDLIDDIFLGNLNTSDEDAVEMLRHISIFRALGGLEGILDEFFNPNP</sequence>
<protein>
    <submittedName>
        <fullName evidence="1">Uncharacterized protein</fullName>
    </submittedName>
</protein>
<dbReference type="Proteomes" id="UP001637990">
    <property type="component" value="Unassembled WGS sequence"/>
</dbReference>
<evidence type="ECO:0000313" key="2">
    <source>
        <dbReference type="Proteomes" id="UP001637990"/>
    </source>
</evidence>
<evidence type="ECO:0000313" key="1">
    <source>
        <dbReference type="EMBL" id="MFO3707502.1"/>
    </source>
</evidence>
<comment type="caution">
    <text evidence="1">The sequence shown here is derived from an EMBL/GenBank/DDBJ whole genome shotgun (WGS) entry which is preliminary data.</text>
</comment>
<keyword evidence="2" id="KW-1185">Reference proteome</keyword>
<dbReference type="EMBL" id="JBJGBS010000237">
    <property type="protein sequence ID" value="MFO3707502.1"/>
    <property type="molecule type" value="Genomic_DNA"/>
</dbReference>
<reference evidence="1 2" key="1">
    <citation type="submission" date="2024-11" db="EMBL/GenBank/DDBJ databases">
        <title>Genome sequencing of Xanthomonas codiaei.</title>
        <authorList>
            <person name="Studholme D.J."/>
        </authorList>
    </citation>
    <scope>NUCLEOTIDE SEQUENCE [LARGE SCALE GENOMIC DNA]</scope>
    <source>
        <strain evidence="1 2">NCPPB 4350</strain>
    </source>
</reference>
<dbReference type="RefSeq" id="WP_146092029.1">
    <property type="nucleotide sequence ID" value="NZ_JBJGBS010000237.1"/>
</dbReference>
<accession>A0ABW9MTI2</accession>
<proteinExistence type="predicted"/>